<dbReference type="GO" id="GO:0035438">
    <property type="term" value="F:cyclic-di-GMP binding"/>
    <property type="evidence" value="ECO:0007669"/>
    <property type="project" value="InterPro"/>
</dbReference>
<dbReference type="Gene3D" id="1.10.3210.10">
    <property type="entry name" value="Hypothetical protein af1432"/>
    <property type="match status" value="1"/>
</dbReference>
<dbReference type="CDD" id="cd00077">
    <property type="entry name" value="HDc"/>
    <property type="match status" value="1"/>
</dbReference>
<dbReference type="EMBL" id="NHSF01000021">
    <property type="protein sequence ID" value="MBK5929714.1"/>
    <property type="molecule type" value="Genomic_DNA"/>
</dbReference>
<dbReference type="SUPFAM" id="SSF141371">
    <property type="entry name" value="PilZ domain-like"/>
    <property type="match status" value="1"/>
</dbReference>
<comment type="caution">
    <text evidence="3">The sequence shown here is derived from an EMBL/GenBank/DDBJ whole genome shotgun (WGS) entry which is preliminary data.</text>
</comment>
<organism evidence="3 4">
    <name type="scientific">Halochromatium salexigens</name>
    <name type="common">Chromatium salexigens</name>
    <dbReference type="NCBI Taxonomy" id="49447"/>
    <lineage>
        <taxon>Bacteria</taxon>
        <taxon>Pseudomonadati</taxon>
        <taxon>Pseudomonadota</taxon>
        <taxon>Gammaproteobacteria</taxon>
        <taxon>Chromatiales</taxon>
        <taxon>Chromatiaceae</taxon>
        <taxon>Halochromatium</taxon>
    </lineage>
</organism>
<keyword evidence="4" id="KW-1185">Reference proteome</keyword>
<dbReference type="Pfam" id="PF13487">
    <property type="entry name" value="HD_5"/>
    <property type="match status" value="1"/>
</dbReference>
<dbReference type="SUPFAM" id="SSF109604">
    <property type="entry name" value="HD-domain/PDEase-like"/>
    <property type="match status" value="1"/>
</dbReference>
<gene>
    <name evidence="3" type="ORF">CCR82_03985</name>
</gene>
<dbReference type="PROSITE" id="PS51832">
    <property type="entry name" value="HD_GYP"/>
    <property type="match status" value="1"/>
</dbReference>
<protein>
    <recommendedName>
        <fullName evidence="2">HD-GYP domain-containing protein</fullName>
    </recommendedName>
</protein>
<reference evidence="3" key="1">
    <citation type="submission" date="2017-05" db="EMBL/GenBank/DDBJ databases">
        <authorList>
            <person name="Imhoff J.F."/>
            <person name="Rahn T."/>
            <person name="Kuenzel S."/>
            <person name="Neulinger S.C."/>
        </authorList>
    </citation>
    <scope>NUCLEOTIDE SEQUENCE</scope>
    <source>
        <strain evidence="3">DSM 4395</strain>
    </source>
</reference>
<feature type="domain" description="HD-GYP" evidence="2">
    <location>
        <begin position="316"/>
        <end position="511"/>
    </location>
</feature>
<dbReference type="InterPro" id="IPR037522">
    <property type="entry name" value="HD_GYP_dom"/>
</dbReference>
<feature type="compositionally biased region" description="Polar residues" evidence="1">
    <location>
        <begin position="1"/>
        <end position="19"/>
    </location>
</feature>
<accession>A0AAJ0XEE1</accession>
<dbReference type="PANTHER" id="PTHR43155">
    <property type="entry name" value="CYCLIC DI-GMP PHOSPHODIESTERASE PA4108-RELATED"/>
    <property type="match status" value="1"/>
</dbReference>
<reference evidence="3" key="2">
    <citation type="journal article" date="2020" name="Microorganisms">
        <title>Osmotic Adaptation and Compatible Solute Biosynthesis of Phototrophic Bacteria as Revealed from Genome Analyses.</title>
        <authorList>
            <person name="Imhoff J.F."/>
            <person name="Rahn T."/>
            <person name="Kunzel S."/>
            <person name="Keller A."/>
            <person name="Neulinger S.C."/>
        </authorList>
    </citation>
    <scope>NUCLEOTIDE SEQUENCE</scope>
    <source>
        <strain evidence="3">DSM 4395</strain>
    </source>
</reference>
<sequence>MTEQDATTTRSDGYTSVSKPSEVEALLDSLSEPGGASLVLENNEAQVLPVLVAEQAFGEYLLLDMSAIREIASELRGGQPFRLLGQARGVMLRTPVLTLNDCQDAKGRLVCRCDYPYQLEVLQRREAFRARLRLGMEVGAILRHAEEGTSAQGDLRDLSLGGCQLEMPVASASMLASSAPLEIELCFPNGMRLSIQGTPKHHQVDVERQVVSVGFAFTRIDTEPERQLWMFVGEIEREAARQSSGGSDGRLRSKLFQIDPKAPVPVARRNAQVYATAMTKRLASVAGYLDAQLLELRDQPQLYSTQLSRYTDRLLALYDEDREALLFATRCLFQEARLVRHGLSVAVSLLDLTTRSKMPRDACKAIAACAMVHDLGKALLPNELLQAPRLDEAQRAELHGHVARLEPCFESCQWLPSSVVKSVFKEINERLDGSGYPTGVSGDQLGELSRLAMVADVVDAMRRDRPDRPAWKIAAIYRHLLDHPERFDQRWVKRYIRAFGLFPIGTLVRYESGQLAWVQEVDTQGQPARVQLADAVKPPDSSLGEILQGEALLALGNPVEELPLSI</sequence>
<dbReference type="InterPro" id="IPR003607">
    <property type="entry name" value="HD/PDEase_dom"/>
</dbReference>
<dbReference type="Gene3D" id="2.40.10.220">
    <property type="entry name" value="predicted glycosyltransferase like domains"/>
    <property type="match status" value="1"/>
</dbReference>
<evidence type="ECO:0000256" key="1">
    <source>
        <dbReference type="SAM" id="MobiDB-lite"/>
    </source>
</evidence>
<dbReference type="SMART" id="SM00471">
    <property type="entry name" value="HDc"/>
    <property type="match status" value="1"/>
</dbReference>
<dbReference type="InterPro" id="IPR009875">
    <property type="entry name" value="PilZ_domain"/>
</dbReference>
<dbReference type="GO" id="GO:0008081">
    <property type="term" value="F:phosphoric diester hydrolase activity"/>
    <property type="evidence" value="ECO:0007669"/>
    <property type="project" value="UniProtKB-ARBA"/>
</dbReference>
<evidence type="ECO:0000313" key="4">
    <source>
        <dbReference type="Proteomes" id="UP001296967"/>
    </source>
</evidence>
<dbReference type="Pfam" id="PF07238">
    <property type="entry name" value="PilZ"/>
    <property type="match status" value="1"/>
</dbReference>
<dbReference type="RefSeq" id="WP_201244122.1">
    <property type="nucleotide sequence ID" value="NZ_NHSF01000021.1"/>
</dbReference>
<evidence type="ECO:0000259" key="2">
    <source>
        <dbReference type="PROSITE" id="PS51832"/>
    </source>
</evidence>
<dbReference type="PANTHER" id="PTHR43155:SF2">
    <property type="entry name" value="CYCLIC DI-GMP PHOSPHODIESTERASE PA4108"/>
    <property type="match status" value="1"/>
</dbReference>
<evidence type="ECO:0000313" key="3">
    <source>
        <dbReference type="EMBL" id="MBK5929714.1"/>
    </source>
</evidence>
<feature type="region of interest" description="Disordered" evidence="1">
    <location>
        <begin position="1"/>
        <end position="20"/>
    </location>
</feature>
<dbReference type="Proteomes" id="UP001296967">
    <property type="component" value="Unassembled WGS sequence"/>
</dbReference>
<dbReference type="AlphaFoldDB" id="A0AAJ0XEE1"/>
<proteinExistence type="predicted"/>
<name>A0AAJ0XEE1_HALSE</name>